<keyword evidence="6" id="KW-1185">Reference proteome</keyword>
<evidence type="ECO:0000313" key="6">
    <source>
        <dbReference type="Proteomes" id="UP001172673"/>
    </source>
</evidence>
<evidence type="ECO:0000256" key="2">
    <source>
        <dbReference type="ARBA" id="ARBA00022857"/>
    </source>
</evidence>
<dbReference type="SUPFAM" id="SSF51735">
    <property type="entry name" value="NAD(P)-binding Rossmann-fold domains"/>
    <property type="match status" value="1"/>
</dbReference>
<comment type="caution">
    <text evidence="5">The sequence shown here is derived from an EMBL/GenBank/DDBJ whole genome shotgun (WGS) entry which is preliminary data.</text>
</comment>
<dbReference type="Proteomes" id="UP001172673">
    <property type="component" value="Unassembled WGS sequence"/>
</dbReference>
<dbReference type="GO" id="GO:0016491">
    <property type="term" value="F:oxidoreductase activity"/>
    <property type="evidence" value="ECO:0007669"/>
    <property type="project" value="UniProtKB-KW"/>
</dbReference>
<dbReference type="Gene3D" id="3.40.50.720">
    <property type="entry name" value="NAD(P)-binding Rossmann-like Domain"/>
    <property type="match status" value="1"/>
</dbReference>
<comment type="similarity">
    <text evidence="1 4">Belongs to the short-chain dehydrogenases/reductases (SDR) family.</text>
</comment>
<dbReference type="Pfam" id="PF00106">
    <property type="entry name" value="adh_short"/>
    <property type="match status" value="2"/>
</dbReference>
<dbReference type="InterPro" id="IPR036291">
    <property type="entry name" value="NAD(P)-bd_dom_sf"/>
</dbReference>
<evidence type="ECO:0000256" key="4">
    <source>
        <dbReference type="RuleBase" id="RU000363"/>
    </source>
</evidence>
<keyword evidence="3" id="KW-0560">Oxidoreductase</keyword>
<evidence type="ECO:0000256" key="1">
    <source>
        <dbReference type="ARBA" id="ARBA00006484"/>
    </source>
</evidence>
<evidence type="ECO:0000313" key="5">
    <source>
        <dbReference type="EMBL" id="KAJ9610331.1"/>
    </source>
</evidence>
<proteinExistence type="inferred from homology"/>
<evidence type="ECO:0008006" key="7">
    <source>
        <dbReference type="Google" id="ProtNLM"/>
    </source>
</evidence>
<organism evidence="5 6">
    <name type="scientific">Cladophialophora chaetospira</name>
    <dbReference type="NCBI Taxonomy" id="386627"/>
    <lineage>
        <taxon>Eukaryota</taxon>
        <taxon>Fungi</taxon>
        <taxon>Dikarya</taxon>
        <taxon>Ascomycota</taxon>
        <taxon>Pezizomycotina</taxon>
        <taxon>Eurotiomycetes</taxon>
        <taxon>Chaetothyriomycetidae</taxon>
        <taxon>Chaetothyriales</taxon>
        <taxon>Herpotrichiellaceae</taxon>
        <taxon>Cladophialophora</taxon>
    </lineage>
</organism>
<gene>
    <name evidence="5" type="ORF">H2200_005108</name>
</gene>
<dbReference type="EMBL" id="JAPDRK010000007">
    <property type="protein sequence ID" value="KAJ9610331.1"/>
    <property type="molecule type" value="Genomic_DNA"/>
</dbReference>
<dbReference type="PANTHER" id="PTHR43963">
    <property type="entry name" value="CARBONYL REDUCTASE 1-RELATED"/>
    <property type="match status" value="1"/>
</dbReference>
<evidence type="ECO:0000256" key="3">
    <source>
        <dbReference type="ARBA" id="ARBA00023002"/>
    </source>
</evidence>
<name>A0AA38XBY8_9EURO</name>
<dbReference type="PANTHER" id="PTHR43963:SF6">
    <property type="entry name" value="CHAIN DEHYDROGENASE FAMILY PROTEIN, PUTATIVE (AFU_ORTHOLOGUE AFUA_3G15350)-RELATED"/>
    <property type="match status" value="1"/>
</dbReference>
<sequence length="291" mass="31277">MTTYARVGAVTGANKGVGLAIIRQLALQYPNSPTNNGRLLIYLTARNEERGRAALESIRTDAALRNSKALRSHGGLTDVEYLPLDIDSKQSIDDFAGQIKKAHPEGIDFLVNNAGIAMDGFNENVVKKTLNSNYHGTLEATQQLLPHIKPGGRLVNLASMAGKISNPKYSEAVRSRFLNAKKPEEITQLMEEFSSAVTKGTHQKDWPSAAYAVSKAGVIGMTKTIAELNAAGGSNVLVNSCCPGYVSTDMTKGRGVKTPDQGAQTPVLLAIGDIKGSNGQFWQNEKIIHWA</sequence>
<protein>
    <recommendedName>
        <fullName evidence="7">Carbonyl reductase</fullName>
    </recommendedName>
</protein>
<reference evidence="5" key="1">
    <citation type="submission" date="2022-10" db="EMBL/GenBank/DDBJ databases">
        <title>Culturing micro-colonial fungi from biological soil crusts in the Mojave desert and describing Neophaeococcomyces mojavensis, and introducing the new genera and species Taxawa tesnikishii.</title>
        <authorList>
            <person name="Kurbessoian T."/>
            <person name="Stajich J.E."/>
        </authorList>
    </citation>
    <scope>NUCLEOTIDE SEQUENCE</scope>
    <source>
        <strain evidence="5">TK_41</strain>
    </source>
</reference>
<keyword evidence="2" id="KW-0521">NADP</keyword>
<accession>A0AA38XBY8</accession>
<dbReference type="PRINTS" id="PR00081">
    <property type="entry name" value="GDHRDH"/>
</dbReference>
<dbReference type="PRINTS" id="PR00080">
    <property type="entry name" value="SDRFAMILY"/>
</dbReference>
<dbReference type="AlphaFoldDB" id="A0AA38XBY8"/>
<dbReference type="InterPro" id="IPR002347">
    <property type="entry name" value="SDR_fam"/>
</dbReference>